<comment type="subcellular location">
    <subcellularLocation>
        <location evidence="1">Cytoplasm</location>
    </subcellularLocation>
</comment>
<protein>
    <recommendedName>
        <fullName evidence="1">Ubiquinone biosynthesis accessory factor UbiJ</fullName>
    </recommendedName>
</protein>
<gene>
    <name evidence="1" type="primary">ubiJ</name>
    <name evidence="3" type="ORF">CWI73_09810</name>
</gene>
<comment type="similarity">
    <text evidence="1">Belongs to the UbiJ family.</text>
</comment>
<evidence type="ECO:0000259" key="2">
    <source>
        <dbReference type="Pfam" id="PF02036"/>
    </source>
</evidence>
<dbReference type="UniPathway" id="UPA00232"/>
<dbReference type="Pfam" id="PF02036">
    <property type="entry name" value="SCP2"/>
    <property type="match status" value="1"/>
</dbReference>
<dbReference type="PANTHER" id="PTHR38693">
    <property type="entry name" value="UBIQUINONE BIOSYNTHESIS PROTEIN UBIJ"/>
    <property type="match status" value="1"/>
</dbReference>
<dbReference type="EMBL" id="PIQA01000011">
    <property type="protein sequence ID" value="RUO62754.1"/>
    <property type="molecule type" value="Genomic_DNA"/>
</dbReference>
<name>A0A432YP83_9GAMM</name>
<dbReference type="InterPro" id="IPR036527">
    <property type="entry name" value="SCP2_sterol-bd_dom_sf"/>
</dbReference>
<keyword evidence="1" id="KW-0831">Ubiquinone biosynthesis</keyword>
<keyword evidence="1" id="KW-0963">Cytoplasm</keyword>
<comment type="function">
    <text evidence="1">Required for ubiquinone (coenzyme Q) biosynthesis. Binds hydrophobic ubiquinone biosynthetic intermediates via its SCP2 domain and is essential for the stability of the Ubi complex. May constitute a docking platform where Ubi enzymes assemble and access their SCP2-bound polyprenyl substrates.</text>
</comment>
<dbReference type="RefSeq" id="WP_126752618.1">
    <property type="nucleotide sequence ID" value="NZ_JBHUMT010000004.1"/>
</dbReference>
<comment type="pathway">
    <text evidence="1">Cofactor biosynthesis; ubiquinone biosynthesis.</text>
</comment>
<dbReference type="InterPro" id="IPR003033">
    <property type="entry name" value="SCP2_sterol-bd_dom"/>
</dbReference>
<evidence type="ECO:0000313" key="3">
    <source>
        <dbReference type="EMBL" id="RUO62754.1"/>
    </source>
</evidence>
<evidence type="ECO:0000313" key="4">
    <source>
        <dbReference type="Proteomes" id="UP000288361"/>
    </source>
</evidence>
<dbReference type="Proteomes" id="UP000288361">
    <property type="component" value="Unassembled WGS sequence"/>
</dbReference>
<dbReference type="GO" id="GO:0005737">
    <property type="term" value="C:cytoplasm"/>
    <property type="evidence" value="ECO:0007669"/>
    <property type="project" value="UniProtKB-SubCell"/>
</dbReference>
<organism evidence="3 4">
    <name type="scientific">Idiomarina piscisalsi</name>
    <dbReference type="NCBI Taxonomy" id="1096243"/>
    <lineage>
        <taxon>Bacteria</taxon>
        <taxon>Pseudomonadati</taxon>
        <taxon>Pseudomonadota</taxon>
        <taxon>Gammaproteobacteria</taxon>
        <taxon>Alteromonadales</taxon>
        <taxon>Idiomarinaceae</taxon>
        <taxon>Idiomarina</taxon>
    </lineage>
</organism>
<comment type="caution">
    <text evidence="3">The sequence shown here is derived from an EMBL/GenBank/DDBJ whole genome shotgun (WGS) entry which is preliminary data.</text>
</comment>
<dbReference type="PANTHER" id="PTHR38693:SF1">
    <property type="entry name" value="UBIQUINONE BIOSYNTHESIS ACCESSORY FACTOR UBIJ"/>
    <property type="match status" value="1"/>
</dbReference>
<accession>A0A432YP83</accession>
<dbReference type="SUPFAM" id="SSF55718">
    <property type="entry name" value="SCP-like"/>
    <property type="match status" value="1"/>
</dbReference>
<dbReference type="InterPro" id="IPR038989">
    <property type="entry name" value="UbiJ"/>
</dbReference>
<feature type="domain" description="SCP2" evidence="2">
    <location>
        <begin position="17"/>
        <end position="114"/>
    </location>
</feature>
<evidence type="ECO:0000256" key="1">
    <source>
        <dbReference type="HAMAP-Rule" id="MF_02215"/>
    </source>
</evidence>
<proteinExistence type="inferred from homology"/>
<dbReference type="GO" id="GO:0006744">
    <property type="term" value="P:ubiquinone biosynthetic process"/>
    <property type="evidence" value="ECO:0007669"/>
    <property type="project" value="UniProtKB-UniRule"/>
</dbReference>
<sequence length="201" mass="23124">MTLLPLLPTVLFEKLANSLLKKDAQSSERLRRLAGKRVRLKLKELPFTTTVSVDEAGIYISTADSDDVDCCISTELGVLPELQDTANLTRLIKADQLDIDGDPMLAQQLVGLFKSLEVDWEAELANTLGDAPAHWFMKLWHKSRSHVEKRLEESKRWFRGVVTDEKQLLPTREEFNEFKDNMQQLRAKVERLQRQFGERKS</sequence>
<reference evidence="3 4" key="1">
    <citation type="journal article" date="2011" name="Front. Microbiol.">
        <title>Genomic signatures of strain selection and enhancement in Bacillus atrophaeus var. globigii, a historical biowarfare simulant.</title>
        <authorList>
            <person name="Gibbons H.S."/>
            <person name="Broomall S.M."/>
            <person name="McNew L.A."/>
            <person name="Daligault H."/>
            <person name="Chapman C."/>
            <person name="Bruce D."/>
            <person name="Karavis M."/>
            <person name="Krepps M."/>
            <person name="McGregor P.A."/>
            <person name="Hong C."/>
            <person name="Park K.H."/>
            <person name="Akmal A."/>
            <person name="Feldman A."/>
            <person name="Lin J.S."/>
            <person name="Chang W.E."/>
            <person name="Higgs B.W."/>
            <person name="Demirev P."/>
            <person name="Lindquist J."/>
            <person name="Liem A."/>
            <person name="Fochler E."/>
            <person name="Read T.D."/>
            <person name="Tapia R."/>
            <person name="Johnson S."/>
            <person name="Bishop-Lilly K.A."/>
            <person name="Detter C."/>
            <person name="Han C."/>
            <person name="Sozhamannan S."/>
            <person name="Rosenzweig C.N."/>
            <person name="Skowronski E.W."/>
        </authorList>
    </citation>
    <scope>NUCLEOTIDE SEQUENCE [LARGE SCALE GENOMIC DNA]</scope>
    <source>
        <strain evidence="3 4">TPS4-2</strain>
    </source>
</reference>
<dbReference type="AlphaFoldDB" id="A0A432YP83"/>
<dbReference type="HAMAP" id="MF_02215">
    <property type="entry name" value="UbiJ"/>
    <property type="match status" value="1"/>
</dbReference>